<sequence>MTPKPFEIMVCGRHKSHYVAVMQIQNFTVRTSNQQSNLAVLG</sequence>
<reference evidence="1" key="2">
    <citation type="journal article" date="2015" name="Fish Shellfish Immunol.">
        <title>Early steps in the European eel (Anguilla anguilla)-Vibrio vulnificus interaction in the gills: Role of the RtxA13 toxin.</title>
        <authorList>
            <person name="Callol A."/>
            <person name="Pajuelo D."/>
            <person name="Ebbesson L."/>
            <person name="Teles M."/>
            <person name="MacKenzie S."/>
            <person name="Amaro C."/>
        </authorList>
    </citation>
    <scope>NUCLEOTIDE SEQUENCE</scope>
</reference>
<proteinExistence type="predicted"/>
<dbReference type="AlphaFoldDB" id="A0A0E9RW79"/>
<evidence type="ECO:0000313" key="1">
    <source>
        <dbReference type="EMBL" id="JAH33117.1"/>
    </source>
</evidence>
<organism evidence="1">
    <name type="scientific">Anguilla anguilla</name>
    <name type="common">European freshwater eel</name>
    <name type="synonym">Muraena anguilla</name>
    <dbReference type="NCBI Taxonomy" id="7936"/>
    <lineage>
        <taxon>Eukaryota</taxon>
        <taxon>Metazoa</taxon>
        <taxon>Chordata</taxon>
        <taxon>Craniata</taxon>
        <taxon>Vertebrata</taxon>
        <taxon>Euteleostomi</taxon>
        <taxon>Actinopterygii</taxon>
        <taxon>Neopterygii</taxon>
        <taxon>Teleostei</taxon>
        <taxon>Anguilliformes</taxon>
        <taxon>Anguillidae</taxon>
        <taxon>Anguilla</taxon>
    </lineage>
</organism>
<dbReference type="EMBL" id="GBXM01075460">
    <property type="protein sequence ID" value="JAH33117.1"/>
    <property type="molecule type" value="Transcribed_RNA"/>
</dbReference>
<protein>
    <submittedName>
        <fullName evidence="1">Uncharacterized protein</fullName>
    </submittedName>
</protein>
<name>A0A0E9RW79_ANGAN</name>
<accession>A0A0E9RW79</accession>
<reference evidence="1" key="1">
    <citation type="submission" date="2014-11" db="EMBL/GenBank/DDBJ databases">
        <authorList>
            <person name="Amaro Gonzalez C."/>
        </authorList>
    </citation>
    <scope>NUCLEOTIDE SEQUENCE</scope>
</reference>